<organism evidence="2 3">
    <name type="scientific">Hexamita inflata</name>
    <dbReference type="NCBI Taxonomy" id="28002"/>
    <lineage>
        <taxon>Eukaryota</taxon>
        <taxon>Metamonada</taxon>
        <taxon>Diplomonadida</taxon>
        <taxon>Hexamitidae</taxon>
        <taxon>Hexamitinae</taxon>
        <taxon>Hexamita</taxon>
    </lineage>
</organism>
<accession>A0ABP1GXK7</accession>
<feature type="transmembrane region" description="Helical" evidence="1">
    <location>
        <begin position="48"/>
        <end position="68"/>
    </location>
</feature>
<gene>
    <name evidence="2" type="ORF">HINF_LOCUS5958</name>
</gene>
<keyword evidence="1" id="KW-0812">Transmembrane</keyword>
<evidence type="ECO:0000313" key="3">
    <source>
        <dbReference type="Proteomes" id="UP001642409"/>
    </source>
</evidence>
<keyword evidence="3" id="KW-1185">Reference proteome</keyword>
<protein>
    <submittedName>
        <fullName evidence="2">Hypothetical_protein</fullName>
    </submittedName>
</protein>
<keyword evidence="1" id="KW-0472">Membrane</keyword>
<evidence type="ECO:0000256" key="1">
    <source>
        <dbReference type="SAM" id="Phobius"/>
    </source>
</evidence>
<keyword evidence="1" id="KW-1133">Transmembrane helix</keyword>
<feature type="transmembrane region" description="Helical" evidence="1">
    <location>
        <begin position="74"/>
        <end position="93"/>
    </location>
</feature>
<evidence type="ECO:0000313" key="2">
    <source>
        <dbReference type="EMBL" id="CAL5979971.1"/>
    </source>
</evidence>
<proteinExistence type="predicted"/>
<comment type="caution">
    <text evidence="2">The sequence shown here is derived from an EMBL/GenBank/DDBJ whole genome shotgun (WGS) entry which is preliminary data.</text>
</comment>
<dbReference type="EMBL" id="CAXDID020000011">
    <property type="protein sequence ID" value="CAL5979971.1"/>
    <property type="molecule type" value="Genomic_DNA"/>
</dbReference>
<sequence length="164" mass="19600">MWRWSENLETQSFQDSSRAILSLYTAEYYYLIQTRGVFHINYRSSPNFVFLCVFLMFQLIIMALSAPASRVNGYCWVIFVALRIALNLVRLCFNYEYYNTCCKSLNHRCQTKQYQQLDHFNFESIFLINEREGIRNVDIELVKIQVEFVGSFYFLFSSESFQLL</sequence>
<reference evidence="2 3" key="1">
    <citation type="submission" date="2024-07" db="EMBL/GenBank/DDBJ databases">
        <authorList>
            <person name="Akdeniz Z."/>
        </authorList>
    </citation>
    <scope>NUCLEOTIDE SEQUENCE [LARGE SCALE GENOMIC DNA]</scope>
</reference>
<name>A0ABP1GXK7_9EUKA</name>
<dbReference type="Proteomes" id="UP001642409">
    <property type="component" value="Unassembled WGS sequence"/>
</dbReference>